<evidence type="ECO:0000256" key="1">
    <source>
        <dbReference type="SAM" id="Phobius"/>
    </source>
</evidence>
<reference evidence="2 3" key="1">
    <citation type="submission" date="2016-10" db="EMBL/GenBank/DDBJ databases">
        <authorList>
            <person name="de Groot N.N."/>
        </authorList>
    </citation>
    <scope>NUCLEOTIDE SEQUENCE [LARGE SCALE GENOMIC DNA]</scope>
    <source>
        <strain evidence="3">P4B,CCM 7963,CECT 7998,DSM 25260,IBRC-M 10614,KCTC 13821</strain>
    </source>
</reference>
<name>A0A1G8L8M3_9BACI</name>
<evidence type="ECO:0000313" key="2">
    <source>
        <dbReference type="EMBL" id="SDI51986.1"/>
    </source>
</evidence>
<organism evidence="2 3">
    <name type="scientific">Alteribacillus bidgolensis</name>
    <dbReference type="NCBI Taxonomy" id="930129"/>
    <lineage>
        <taxon>Bacteria</taxon>
        <taxon>Bacillati</taxon>
        <taxon>Bacillota</taxon>
        <taxon>Bacilli</taxon>
        <taxon>Bacillales</taxon>
        <taxon>Bacillaceae</taxon>
        <taxon>Alteribacillus</taxon>
    </lineage>
</organism>
<dbReference type="Proteomes" id="UP000199017">
    <property type="component" value="Unassembled WGS sequence"/>
</dbReference>
<sequence length="126" mass="14600">MSGKELIFIIILPSTAAIITMFVTLAMQWMLEKEVNHKQPFFLFHIVNIIFIVLMCGTSSIVFYGLILKGLEIKGWLATFLNAYVYPLPLIILLYALTVPFFRSYMQPYRIKRDTNIVYLKNSGKK</sequence>
<gene>
    <name evidence="2" type="ORF">SAMN05216352_108200</name>
</gene>
<keyword evidence="1" id="KW-1133">Transmembrane helix</keyword>
<protein>
    <submittedName>
        <fullName evidence="2">Uncharacterized protein</fullName>
    </submittedName>
</protein>
<dbReference type="EMBL" id="FNDU01000008">
    <property type="protein sequence ID" value="SDI51986.1"/>
    <property type="molecule type" value="Genomic_DNA"/>
</dbReference>
<dbReference type="STRING" id="930129.SAMN05216352_108200"/>
<dbReference type="RefSeq" id="WP_091586128.1">
    <property type="nucleotide sequence ID" value="NZ_FNDU01000008.1"/>
</dbReference>
<evidence type="ECO:0000313" key="3">
    <source>
        <dbReference type="Proteomes" id="UP000199017"/>
    </source>
</evidence>
<feature type="transmembrane region" description="Helical" evidence="1">
    <location>
        <begin position="6"/>
        <end position="29"/>
    </location>
</feature>
<keyword evidence="1" id="KW-0472">Membrane</keyword>
<dbReference type="AlphaFoldDB" id="A0A1G8L8M3"/>
<keyword evidence="3" id="KW-1185">Reference proteome</keyword>
<proteinExistence type="predicted"/>
<accession>A0A1G8L8M3</accession>
<keyword evidence="1" id="KW-0812">Transmembrane</keyword>
<dbReference type="OrthoDB" id="2887914at2"/>
<feature type="transmembrane region" description="Helical" evidence="1">
    <location>
        <begin position="41"/>
        <end position="64"/>
    </location>
</feature>
<feature type="transmembrane region" description="Helical" evidence="1">
    <location>
        <begin position="84"/>
        <end position="102"/>
    </location>
</feature>